<protein>
    <submittedName>
        <fullName evidence="1">Kynureninase</fullName>
        <ecNumber evidence="1">3.7.1.3</ecNumber>
    </submittedName>
</protein>
<evidence type="ECO:0000313" key="1">
    <source>
        <dbReference type="EMBL" id="MBK1868805.1"/>
    </source>
</evidence>
<name>A0ACC5R806_9HYPH</name>
<dbReference type="EMBL" id="JAENHL010000007">
    <property type="protein sequence ID" value="MBK1868805.1"/>
    <property type="molecule type" value="Genomic_DNA"/>
</dbReference>
<reference evidence="1" key="1">
    <citation type="submission" date="2021-01" db="EMBL/GenBank/DDBJ databases">
        <authorList>
            <person name="Sun Q."/>
        </authorList>
    </citation>
    <scope>NUCLEOTIDE SEQUENCE</scope>
    <source>
        <strain evidence="1">YIM B02566</strain>
    </source>
</reference>
<keyword evidence="1" id="KW-0378">Hydrolase</keyword>
<comment type="caution">
    <text evidence="1">The sequence shown here is derived from an EMBL/GenBank/DDBJ whole genome shotgun (WGS) entry which is preliminary data.</text>
</comment>
<dbReference type="EC" id="3.7.1.3" evidence="1"/>
<organism evidence="1 2">
    <name type="scientific">Taklimakanibacter albus</name>
    <dbReference type="NCBI Taxonomy" id="2800327"/>
    <lineage>
        <taxon>Bacteria</taxon>
        <taxon>Pseudomonadati</taxon>
        <taxon>Pseudomonadota</taxon>
        <taxon>Alphaproteobacteria</taxon>
        <taxon>Hyphomicrobiales</taxon>
        <taxon>Aestuariivirgaceae</taxon>
        <taxon>Taklimakanibacter</taxon>
    </lineage>
</organism>
<sequence>MITRAQAEALDLADPLKGKRQLFVLPENTIYLDGNSLGPLPRHVAERLAGAVAEEWGQSLIRGWNTHGWFDLPRVLGDRIGKLIGAKPGTVLAADSTSINLVKVLTAALGLRPGRRVILSDSGNFPSDLYVAQGVIKALGGGVELRIVAPEEVEAALGDDLAVLMLTEVDYRTGRRHDMKTLIAKAQAKGALAIWDLCHSAGAFPVDLSGANTDFAVGCGYKYLNGGPGAPAFVYVRPDLQDKIVPSLSGWMGHAAPFAFDLDYRPAQGIDRLRAGTPGVLSMIALDSALDVWDGVDLTLLRDKSVRLADLFISEVEGRCGAYGLRLASPRDAAQRGSQVSFHCDDGYAVMQALIAQGVIGDFRAPDIIRFGLTPLYIGFTDVWDAARILERVMAERLWDQPQFKKRAAVT</sequence>
<accession>A0ACC5R806</accession>
<dbReference type="Proteomes" id="UP000616151">
    <property type="component" value="Unassembled WGS sequence"/>
</dbReference>
<keyword evidence="2" id="KW-1185">Reference proteome</keyword>
<evidence type="ECO:0000313" key="2">
    <source>
        <dbReference type="Proteomes" id="UP000616151"/>
    </source>
</evidence>
<gene>
    <name evidence="1" type="primary">kynU</name>
    <name evidence="1" type="ORF">JHL16_20780</name>
</gene>
<proteinExistence type="predicted"/>